<feature type="transmembrane region" description="Helical" evidence="6">
    <location>
        <begin position="204"/>
        <end position="224"/>
    </location>
</feature>
<comment type="subcellular location">
    <subcellularLocation>
        <location evidence="1">Cell inner membrane</location>
        <topology evidence="1">Multi-pass membrane protein</topology>
    </subcellularLocation>
    <subcellularLocation>
        <location evidence="6">Cell membrane</location>
        <topology evidence="6">Multi-pass membrane protein</topology>
    </subcellularLocation>
</comment>
<dbReference type="Gene3D" id="1.20.1530.10">
    <property type="entry name" value="Na+/H+ antiporter like domain"/>
    <property type="match status" value="1"/>
</dbReference>
<feature type="transmembrane region" description="Helical" evidence="6">
    <location>
        <begin position="125"/>
        <end position="142"/>
    </location>
</feature>
<dbReference type="InterPro" id="IPR004670">
    <property type="entry name" value="NhaA"/>
</dbReference>
<feature type="transmembrane region" description="Helical" evidence="6">
    <location>
        <begin position="154"/>
        <end position="171"/>
    </location>
</feature>
<keyword evidence="6" id="KW-0915">Sodium</keyword>
<organism evidence="7 8">
    <name type="scientific">Anatilimnocola aggregata</name>
    <dbReference type="NCBI Taxonomy" id="2528021"/>
    <lineage>
        <taxon>Bacteria</taxon>
        <taxon>Pseudomonadati</taxon>
        <taxon>Planctomycetota</taxon>
        <taxon>Planctomycetia</taxon>
        <taxon>Pirellulales</taxon>
        <taxon>Pirellulaceae</taxon>
        <taxon>Anatilimnocola</taxon>
    </lineage>
</organism>
<keyword evidence="6" id="KW-0813">Transport</keyword>
<keyword evidence="5 6" id="KW-0472">Membrane</keyword>
<feature type="transmembrane region" description="Helical" evidence="6">
    <location>
        <begin position="44"/>
        <end position="63"/>
    </location>
</feature>
<keyword evidence="4 6" id="KW-1133">Transmembrane helix</keyword>
<evidence type="ECO:0000313" key="8">
    <source>
        <dbReference type="Proteomes" id="UP000315017"/>
    </source>
</evidence>
<dbReference type="PANTHER" id="PTHR30341">
    <property type="entry name" value="SODIUM ION/PROTON ANTIPORTER NHAA-RELATED"/>
    <property type="match status" value="1"/>
</dbReference>
<evidence type="ECO:0000256" key="2">
    <source>
        <dbReference type="ARBA" id="ARBA00022475"/>
    </source>
</evidence>
<keyword evidence="6" id="KW-0050">Antiport</keyword>
<dbReference type="KEGG" id="aagg:ETAA8_13270"/>
<reference evidence="7 8" key="1">
    <citation type="submission" date="2019-02" db="EMBL/GenBank/DDBJ databases">
        <title>Deep-cultivation of Planctomycetes and their phenomic and genomic characterization uncovers novel biology.</title>
        <authorList>
            <person name="Wiegand S."/>
            <person name="Jogler M."/>
            <person name="Boedeker C."/>
            <person name="Pinto D."/>
            <person name="Vollmers J."/>
            <person name="Rivas-Marin E."/>
            <person name="Kohn T."/>
            <person name="Peeters S.H."/>
            <person name="Heuer A."/>
            <person name="Rast P."/>
            <person name="Oberbeckmann S."/>
            <person name="Bunk B."/>
            <person name="Jeske O."/>
            <person name="Meyerdierks A."/>
            <person name="Storesund J.E."/>
            <person name="Kallscheuer N."/>
            <person name="Luecker S."/>
            <person name="Lage O.M."/>
            <person name="Pohl T."/>
            <person name="Merkel B.J."/>
            <person name="Hornburger P."/>
            <person name="Mueller R.-W."/>
            <person name="Bruemmer F."/>
            <person name="Labrenz M."/>
            <person name="Spormann A.M."/>
            <person name="Op den Camp H."/>
            <person name="Overmann J."/>
            <person name="Amann R."/>
            <person name="Jetten M.S.M."/>
            <person name="Mascher T."/>
            <person name="Medema M.H."/>
            <person name="Devos D.P."/>
            <person name="Kaster A.-K."/>
            <person name="Ovreas L."/>
            <person name="Rohde M."/>
            <person name="Galperin M.Y."/>
            <person name="Jogler C."/>
        </authorList>
    </citation>
    <scope>NUCLEOTIDE SEQUENCE [LARGE SCALE GENOMIC DNA]</scope>
    <source>
        <strain evidence="7 8">ETA_A8</strain>
    </source>
</reference>
<evidence type="ECO:0000313" key="7">
    <source>
        <dbReference type="EMBL" id="QDU26251.1"/>
    </source>
</evidence>
<dbReference type="RefSeq" id="WP_238397693.1">
    <property type="nucleotide sequence ID" value="NZ_CP036274.1"/>
</dbReference>
<dbReference type="GO" id="GO:0006885">
    <property type="term" value="P:regulation of pH"/>
    <property type="evidence" value="ECO:0007669"/>
    <property type="project" value="UniProtKB-UniRule"/>
</dbReference>
<keyword evidence="3 6" id="KW-0812">Transmembrane</keyword>
<dbReference type="AlphaFoldDB" id="A0A517Y7P2"/>
<feature type="transmembrane region" description="Helical" evidence="6">
    <location>
        <begin position="178"/>
        <end position="198"/>
    </location>
</feature>
<feature type="transmembrane region" description="Helical" evidence="6">
    <location>
        <begin position="86"/>
        <end position="104"/>
    </location>
</feature>
<feature type="transmembrane region" description="Helical" evidence="6">
    <location>
        <begin position="231"/>
        <end position="250"/>
    </location>
</feature>
<dbReference type="InterPro" id="IPR023171">
    <property type="entry name" value="Na/H_antiporter_dom_sf"/>
</dbReference>
<proteinExistence type="inferred from homology"/>
<evidence type="ECO:0000256" key="3">
    <source>
        <dbReference type="ARBA" id="ARBA00022692"/>
    </source>
</evidence>
<evidence type="ECO:0000256" key="4">
    <source>
        <dbReference type="ARBA" id="ARBA00022989"/>
    </source>
</evidence>
<name>A0A517Y7P2_9BACT</name>
<protein>
    <recommendedName>
        <fullName evidence="6">Na(+)/H(+) antiporter NhaA</fullName>
    </recommendedName>
    <alternativeName>
        <fullName evidence="6">Sodium/proton antiporter NhaA</fullName>
    </alternativeName>
</protein>
<dbReference type="NCBIfam" id="TIGR00773">
    <property type="entry name" value="NhaA"/>
    <property type="match status" value="1"/>
</dbReference>
<keyword evidence="2 6" id="KW-1003">Cell membrane</keyword>
<dbReference type="PANTHER" id="PTHR30341:SF0">
    <property type="entry name" value="NA(+)_H(+) ANTIPORTER NHAA"/>
    <property type="match status" value="1"/>
</dbReference>
<comment type="similarity">
    <text evidence="6">Belongs to the NhaA Na(+)/H(+) (TC 2.A.33) antiporter family.</text>
</comment>
<keyword evidence="8" id="KW-1185">Reference proteome</keyword>
<dbReference type="EMBL" id="CP036274">
    <property type="protein sequence ID" value="QDU26251.1"/>
    <property type="molecule type" value="Genomic_DNA"/>
</dbReference>
<evidence type="ECO:0000256" key="1">
    <source>
        <dbReference type="ARBA" id="ARBA00004429"/>
    </source>
</evidence>
<sequence length="462" mass="49398">MNQVPNSGTPRPGLQLPPRLANAPVRTLMQPLARFLEIESASGVLLVICTGAALLIANSVWAHEWEAFWHLEMRVVVGSWELRNTLGHWINDGLMTIFFFVVGLEIKRETVEGELRSFQKATLPIFAALGGMLIPAGIYLLLQPGGAAARGWGIPMATDIAFAVGILALLGRRVPSGLKIFLLALAIADDIGAIIIIACFYSEAIQVIALGIAGVGLLVVLVLNWLGVRNFVSYFLLGAMIWLAMFRSGIHPTVAGVVLGLMTPGRAWISQESFTTMMLDFIDRLDGRIDRPQALGKLTLTARETISPLERLESALHPWVAFAIMPVFALANAGVQLQPAAAFHPVTWSVAAGLLVGKPLGILAFSWLAVRTNLAKLPQGTNWKSLSGAACLGGIGFTMSLFIAGLALKGQLLDSAKIGTLAGSVLSALLGYTLLRFSLPNVTVAGEVPEDRQAKEAEELST</sequence>
<feature type="transmembrane region" description="Helical" evidence="6">
    <location>
        <begin position="347"/>
        <end position="367"/>
    </location>
</feature>
<dbReference type="Proteomes" id="UP000315017">
    <property type="component" value="Chromosome"/>
</dbReference>
<feature type="transmembrane region" description="Helical" evidence="6">
    <location>
        <begin position="387"/>
        <end position="408"/>
    </location>
</feature>
<evidence type="ECO:0000256" key="6">
    <source>
        <dbReference type="HAMAP-Rule" id="MF_01844"/>
    </source>
</evidence>
<keyword evidence="6" id="KW-0406">Ion transport</keyword>
<dbReference type="GO" id="GO:0015385">
    <property type="term" value="F:sodium:proton antiporter activity"/>
    <property type="evidence" value="ECO:0007669"/>
    <property type="project" value="UniProtKB-UniRule"/>
</dbReference>
<comment type="catalytic activity">
    <reaction evidence="6">
        <text>Na(+)(in) + 2 H(+)(out) = Na(+)(out) + 2 H(+)(in)</text>
        <dbReference type="Rhea" id="RHEA:29251"/>
        <dbReference type="ChEBI" id="CHEBI:15378"/>
        <dbReference type="ChEBI" id="CHEBI:29101"/>
    </reaction>
</comment>
<dbReference type="HAMAP" id="MF_01844">
    <property type="entry name" value="NhaA"/>
    <property type="match status" value="1"/>
</dbReference>
<keyword evidence="6" id="KW-0739">Sodium transport</keyword>
<feature type="transmembrane region" description="Helical" evidence="6">
    <location>
        <begin position="316"/>
        <end position="335"/>
    </location>
</feature>
<dbReference type="GO" id="GO:0005886">
    <property type="term" value="C:plasma membrane"/>
    <property type="evidence" value="ECO:0007669"/>
    <property type="project" value="UniProtKB-SubCell"/>
</dbReference>
<evidence type="ECO:0000256" key="5">
    <source>
        <dbReference type="ARBA" id="ARBA00023136"/>
    </source>
</evidence>
<gene>
    <name evidence="6 7" type="primary">nhaA</name>
    <name evidence="7" type="ORF">ETAA8_13270</name>
</gene>
<dbReference type="Pfam" id="PF06965">
    <property type="entry name" value="Na_H_antiport_1"/>
    <property type="match status" value="1"/>
</dbReference>
<accession>A0A517Y7P2</accession>
<comment type="function">
    <text evidence="6">Na(+)/H(+) antiporter that extrudes sodium in exchange for external protons.</text>
</comment>